<dbReference type="GeneID" id="86056568"/>
<dbReference type="RefSeq" id="WP_154468045.1">
    <property type="nucleotide sequence ID" value="NZ_VUMI01000073.1"/>
</dbReference>
<keyword evidence="2" id="KW-1185">Reference proteome</keyword>
<reference evidence="1 2" key="1">
    <citation type="submission" date="2019-08" db="EMBL/GenBank/DDBJ databases">
        <title>In-depth cultivation of the pig gut microbiome towards novel bacterial diversity and tailored functional studies.</title>
        <authorList>
            <person name="Wylensek D."/>
            <person name="Hitch T.C.A."/>
            <person name="Clavel T."/>
        </authorList>
    </citation>
    <scope>NUCLEOTIDE SEQUENCE [LARGE SCALE GENOMIC DNA]</scope>
    <source>
        <strain evidence="1 2">WCA-389-WT-23B</strain>
    </source>
</reference>
<organism evidence="1 2">
    <name type="scientific">Eisenbergiella porci</name>
    <dbReference type="NCBI Taxonomy" id="2652274"/>
    <lineage>
        <taxon>Bacteria</taxon>
        <taxon>Bacillati</taxon>
        <taxon>Bacillota</taxon>
        <taxon>Clostridia</taxon>
        <taxon>Lachnospirales</taxon>
        <taxon>Lachnospiraceae</taxon>
        <taxon>Eisenbergiella</taxon>
    </lineage>
</organism>
<comment type="caution">
    <text evidence="1">The sequence shown here is derived from an EMBL/GenBank/DDBJ whole genome shotgun (WGS) entry which is preliminary data.</text>
</comment>
<dbReference type="AlphaFoldDB" id="A0A6N7WQG0"/>
<gene>
    <name evidence="1" type="ORF">FYJ45_26585</name>
</gene>
<name>A0A6N7WQG0_9FIRM</name>
<sequence length="118" mass="13460">MANSKEKTKEQRIKSENTRLKGVFKDLDENKKKVVMPLIQKAAFMHVELEELQKVIEEEGCVCEYKNGENQYGTKKSPEVDVYNTMIKNYTAIIKTLAELAPAAPKKKKSGLALLREE</sequence>
<dbReference type="Proteomes" id="UP000436047">
    <property type="component" value="Unassembled WGS sequence"/>
</dbReference>
<evidence type="ECO:0000313" key="1">
    <source>
        <dbReference type="EMBL" id="MSS91660.1"/>
    </source>
</evidence>
<proteinExistence type="predicted"/>
<dbReference type="EMBL" id="VUMI01000073">
    <property type="protein sequence ID" value="MSS91660.1"/>
    <property type="molecule type" value="Genomic_DNA"/>
</dbReference>
<evidence type="ECO:0008006" key="3">
    <source>
        <dbReference type="Google" id="ProtNLM"/>
    </source>
</evidence>
<accession>A0A6N7WQG0</accession>
<evidence type="ECO:0000313" key="2">
    <source>
        <dbReference type="Proteomes" id="UP000436047"/>
    </source>
</evidence>
<protein>
    <recommendedName>
        <fullName evidence="3">Terminase</fullName>
    </recommendedName>
</protein>